<sequence length="70" mass="7137">MPSRSKSTARGRVTARQHTTTAGGAHVTPAGSGASRARFVGWGPGYTPGDRSLAGLSAARAGVTDQEDLR</sequence>
<dbReference type="EMBL" id="BAABHQ010000023">
    <property type="protein sequence ID" value="GAA4892999.1"/>
    <property type="molecule type" value="Genomic_DNA"/>
</dbReference>
<keyword evidence="3" id="KW-1185">Reference proteome</keyword>
<feature type="region of interest" description="Disordered" evidence="1">
    <location>
        <begin position="1"/>
        <end position="70"/>
    </location>
</feature>
<organism evidence="2 3">
    <name type="scientific">Actinomycetospora straminea</name>
    <dbReference type="NCBI Taxonomy" id="663607"/>
    <lineage>
        <taxon>Bacteria</taxon>
        <taxon>Bacillati</taxon>
        <taxon>Actinomycetota</taxon>
        <taxon>Actinomycetes</taxon>
        <taxon>Pseudonocardiales</taxon>
        <taxon>Pseudonocardiaceae</taxon>
        <taxon>Actinomycetospora</taxon>
    </lineage>
</organism>
<evidence type="ECO:0000313" key="3">
    <source>
        <dbReference type="Proteomes" id="UP001500457"/>
    </source>
</evidence>
<gene>
    <name evidence="2" type="ORF">GCM10023203_53800</name>
</gene>
<accession>A0ABP9F560</accession>
<evidence type="ECO:0000313" key="2">
    <source>
        <dbReference type="EMBL" id="GAA4892999.1"/>
    </source>
</evidence>
<evidence type="ECO:0000256" key="1">
    <source>
        <dbReference type="SAM" id="MobiDB-lite"/>
    </source>
</evidence>
<comment type="caution">
    <text evidence="2">The sequence shown here is derived from an EMBL/GenBank/DDBJ whole genome shotgun (WGS) entry which is preliminary data.</text>
</comment>
<name>A0ABP9F560_9PSEU</name>
<protein>
    <submittedName>
        <fullName evidence="2">Uncharacterized protein</fullName>
    </submittedName>
</protein>
<proteinExistence type="predicted"/>
<dbReference type="Proteomes" id="UP001500457">
    <property type="component" value="Unassembled WGS sequence"/>
</dbReference>
<reference evidence="3" key="1">
    <citation type="journal article" date="2019" name="Int. J. Syst. Evol. Microbiol.">
        <title>The Global Catalogue of Microorganisms (GCM) 10K type strain sequencing project: providing services to taxonomists for standard genome sequencing and annotation.</title>
        <authorList>
            <consortium name="The Broad Institute Genomics Platform"/>
            <consortium name="The Broad Institute Genome Sequencing Center for Infectious Disease"/>
            <person name="Wu L."/>
            <person name="Ma J."/>
        </authorList>
    </citation>
    <scope>NUCLEOTIDE SEQUENCE [LARGE SCALE GENOMIC DNA]</scope>
    <source>
        <strain evidence="3">JCM 17983</strain>
    </source>
</reference>